<dbReference type="OrthoDB" id="6257070at2759"/>
<dbReference type="Pfam" id="PF15490">
    <property type="entry name" value="Ten1_2"/>
    <property type="match status" value="1"/>
</dbReference>
<dbReference type="GO" id="GO:1990879">
    <property type="term" value="C:CST complex"/>
    <property type="evidence" value="ECO:0007669"/>
    <property type="project" value="InterPro"/>
</dbReference>
<gene>
    <name evidence="1" type="ORF">MCOS_LOCUS1202</name>
</gene>
<protein>
    <submittedName>
        <fullName evidence="1 3">Uncharacterized protein</fullName>
    </submittedName>
</protein>
<evidence type="ECO:0000313" key="1">
    <source>
        <dbReference type="EMBL" id="VDD75199.1"/>
    </source>
</evidence>
<dbReference type="STRING" id="53468.A0A0R3U3N8"/>
<dbReference type="InterPro" id="IPR029146">
    <property type="entry name" value="Ten1_animal_plant"/>
</dbReference>
<evidence type="ECO:0000313" key="3">
    <source>
        <dbReference type="WBParaSite" id="MCOS_0000120101-mRNA-1"/>
    </source>
</evidence>
<reference evidence="3" key="1">
    <citation type="submission" date="2017-02" db="UniProtKB">
        <authorList>
            <consortium name="WormBaseParasite"/>
        </authorList>
    </citation>
    <scope>IDENTIFICATION</scope>
</reference>
<evidence type="ECO:0000313" key="2">
    <source>
        <dbReference type="Proteomes" id="UP000267029"/>
    </source>
</evidence>
<accession>A0A0R3U3N8</accession>
<dbReference type="AlphaFoldDB" id="A0A0R3U3N8"/>
<dbReference type="WBParaSite" id="MCOS_0000120101-mRNA-1">
    <property type="protein sequence ID" value="MCOS_0000120101-mRNA-1"/>
    <property type="gene ID" value="MCOS_0000120101"/>
</dbReference>
<dbReference type="EMBL" id="UXSR01000137">
    <property type="protein sequence ID" value="VDD75199.1"/>
    <property type="molecule type" value="Genomic_DNA"/>
</dbReference>
<proteinExistence type="predicted"/>
<dbReference type="Proteomes" id="UP000267029">
    <property type="component" value="Unassembled WGS sequence"/>
</dbReference>
<reference evidence="1 2" key="2">
    <citation type="submission" date="2018-10" db="EMBL/GenBank/DDBJ databases">
        <authorList>
            <consortium name="Pathogen Informatics"/>
        </authorList>
    </citation>
    <scope>NUCLEOTIDE SEQUENCE [LARGE SCALE GENOMIC DNA]</scope>
</reference>
<keyword evidence="2" id="KW-1185">Reference proteome</keyword>
<organism evidence="3">
    <name type="scientific">Mesocestoides corti</name>
    <name type="common">Flatworm</name>
    <dbReference type="NCBI Taxonomy" id="53468"/>
    <lineage>
        <taxon>Eukaryota</taxon>
        <taxon>Metazoa</taxon>
        <taxon>Spiralia</taxon>
        <taxon>Lophotrochozoa</taxon>
        <taxon>Platyhelminthes</taxon>
        <taxon>Cestoda</taxon>
        <taxon>Eucestoda</taxon>
        <taxon>Cyclophyllidea</taxon>
        <taxon>Mesocestoididae</taxon>
        <taxon>Mesocestoides</taxon>
    </lineage>
</organism>
<dbReference type="InterPro" id="IPR012340">
    <property type="entry name" value="NA-bd_OB-fold"/>
</dbReference>
<sequence>MDFSPYVLFEELYNNFEAFRYIASSHRLSIRLLGLISAYEAQDNVVEILSPSRIDGLPCVLVDVSLLSEGFKRILAGDSGQDRLIQFIGALSVCSTNRKVWMLRAVAHSFMDGVDLRAYEEVVRLTRPYAHAINF</sequence>
<dbReference type="Gene3D" id="2.40.50.140">
    <property type="entry name" value="Nucleic acid-binding proteins"/>
    <property type="match status" value="1"/>
</dbReference>
<name>A0A0R3U3N8_MESCO</name>
<dbReference type="GO" id="GO:0003697">
    <property type="term" value="F:single-stranded DNA binding"/>
    <property type="evidence" value="ECO:0007669"/>
    <property type="project" value="InterPro"/>
</dbReference>